<dbReference type="InterPro" id="IPR004769">
    <property type="entry name" value="Pur_lyase"/>
</dbReference>
<dbReference type="PANTHER" id="PTHR43411">
    <property type="entry name" value="ADENYLOSUCCINATE LYASE"/>
    <property type="match status" value="1"/>
</dbReference>
<dbReference type="InterPro" id="IPR047136">
    <property type="entry name" value="PurB_bact"/>
</dbReference>
<sequence>MKLTALTAISPIDGRYGSKTKELRAIFSEFGIIRFRVAVEVKWLQSLANHQEIQEVPPLSDQSSEFLESIVNTFSLVDAERVKEIEKVTNHDVKAVEYFIKEKVQDDNELVAINEFIHFACTSEDINNLSHGLMLKSGLTDIIFPEMEKVTSILEKLSEVHAEQPMLSRTHGQAASPTTVGKEFANISYRLRRQLTQIKMIKPLGKINGAVGNYNAHLSAYPKINWASHAEQFVTSLGLTWNPYTTQIEPHDWVAELFDALCRFNTILIDFNRDIWGYISLGYFSQKTTPGEIGSSTMPHKVNPIDFENAEGNLGLANAIMHHLSTKLPISRMQRDLTDSTVLRNLGVGLSHSLIAYLSTSKGLDKLQVNPERLYADLDNAWEVLAEPIQTVMRRHGIEKPYEKLKALTRGQGGICKASLTAFIDDLEVPSYVKDELKALTPSNYLGSAVMQAKSL</sequence>
<comment type="pathway">
    <text evidence="2 13">Purine metabolism; AMP biosynthesis via de novo pathway; AMP from IMP: step 2/2.</text>
</comment>
<comment type="similarity">
    <text evidence="3 13">Belongs to the lyase 1 family. Adenylosuccinate lyase subfamily.</text>
</comment>
<dbReference type="PRINTS" id="PR00149">
    <property type="entry name" value="FUMRATELYASE"/>
</dbReference>
<evidence type="ECO:0000256" key="13">
    <source>
        <dbReference type="RuleBase" id="RU361172"/>
    </source>
</evidence>
<dbReference type="NCBIfam" id="NF006764">
    <property type="entry name" value="PRK09285.1"/>
    <property type="match status" value="1"/>
</dbReference>
<comment type="catalytic activity">
    <reaction evidence="11">
        <text>N(6)-(1,2-dicarboxyethyl)-AMP = fumarate + AMP</text>
        <dbReference type="Rhea" id="RHEA:16853"/>
        <dbReference type="ChEBI" id="CHEBI:29806"/>
        <dbReference type="ChEBI" id="CHEBI:57567"/>
        <dbReference type="ChEBI" id="CHEBI:456215"/>
        <dbReference type="EC" id="4.3.2.2"/>
    </reaction>
    <physiologicalReaction direction="left-to-right" evidence="11">
        <dbReference type="Rhea" id="RHEA:16854"/>
    </physiologicalReaction>
</comment>
<evidence type="ECO:0000256" key="12">
    <source>
        <dbReference type="NCBIfam" id="TIGR00928"/>
    </source>
</evidence>
<dbReference type="CDD" id="cd01598">
    <property type="entry name" value="PurB"/>
    <property type="match status" value="1"/>
</dbReference>
<dbReference type="Gene3D" id="1.10.275.10">
    <property type="entry name" value="Fumarase/aspartase (N-terminal domain)"/>
    <property type="match status" value="1"/>
</dbReference>
<keyword evidence="17" id="KW-1185">Reference proteome</keyword>
<evidence type="ECO:0000256" key="11">
    <source>
        <dbReference type="ARBA" id="ARBA00049115"/>
    </source>
</evidence>
<gene>
    <name evidence="16" type="primary">purB</name>
    <name evidence="16" type="ORF">QS748_00360</name>
</gene>
<evidence type="ECO:0000256" key="5">
    <source>
        <dbReference type="ARBA" id="ARBA00017058"/>
    </source>
</evidence>
<dbReference type="PANTHER" id="PTHR43411:SF1">
    <property type="entry name" value="ADENYLOSUCCINATE LYASE"/>
    <property type="match status" value="1"/>
</dbReference>
<dbReference type="Gene3D" id="1.20.200.10">
    <property type="entry name" value="Fumarase/aspartase (Central domain)"/>
    <property type="match status" value="1"/>
</dbReference>
<evidence type="ECO:0000256" key="10">
    <source>
        <dbReference type="ARBA" id="ARBA00030717"/>
    </source>
</evidence>
<dbReference type="GO" id="GO:0004018">
    <property type="term" value="F:N6-(1,2-dicarboxyethyl)AMP AMP-lyase (fumarate-forming) activity"/>
    <property type="evidence" value="ECO:0007669"/>
    <property type="project" value="UniProtKB-UniRule"/>
</dbReference>
<dbReference type="PROSITE" id="PS00163">
    <property type="entry name" value="FUMARATE_LYASES"/>
    <property type="match status" value="1"/>
</dbReference>
<dbReference type="NCBIfam" id="TIGR00928">
    <property type="entry name" value="purB"/>
    <property type="match status" value="1"/>
</dbReference>
<feature type="domain" description="Adenylosuccinate lyase PurB C-terminal" evidence="15">
    <location>
        <begin position="331"/>
        <end position="446"/>
    </location>
</feature>
<dbReference type="InterPro" id="IPR008948">
    <property type="entry name" value="L-Aspartase-like"/>
</dbReference>
<evidence type="ECO:0000256" key="8">
    <source>
        <dbReference type="ARBA" id="ARBA00024477"/>
    </source>
</evidence>
<feature type="domain" description="Fumarate lyase N-terminal" evidence="14">
    <location>
        <begin position="14"/>
        <end position="312"/>
    </location>
</feature>
<dbReference type="InterPro" id="IPR013539">
    <property type="entry name" value="PurB_C"/>
</dbReference>
<name>A0AA90NJL5_9GAMM</name>
<evidence type="ECO:0000259" key="15">
    <source>
        <dbReference type="Pfam" id="PF08328"/>
    </source>
</evidence>
<keyword evidence="7 13" id="KW-0456">Lyase</keyword>
<dbReference type="InterPro" id="IPR020557">
    <property type="entry name" value="Fumarate_lyase_CS"/>
</dbReference>
<proteinExistence type="inferred from homology"/>
<dbReference type="SUPFAM" id="SSF48557">
    <property type="entry name" value="L-aspartase-like"/>
    <property type="match status" value="1"/>
</dbReference>
<dbReference type="GO" id="GO:0005829">
    <property type="term" value="C:cytosol"/>
    <property type="evidence" value="ECO:0007669"/>
    <property type="project" value="TreeGrafter"/>
</dbReference>
<protein>
    <recommendedName>
        <fullName evidence="5 12">Adenylosuccinate lyase</fullName>
        <shortName evidence="13">ASL</shortName>
        <ecNumber evidence="4 12">4.3.2.2</ecNumber>
    </recommendedName>
    <alternativeName>
        <fullName evidence="10 13">Adenylosuccinase</fullName>
    </alternativeName>
</protein>
<evidence type="ECO:0000256" key="3">
    <source>
        <dbReference type="ARBA" id="ARBA00008273"/>
    </source>
</evidence>
<dbReference type="InterPro" id="IPR022761">
    <property type="entry name" value="Fumarate_lyase_N"/>
</dbReference>
<dbReference type="EMBL" id="JASXSV010000001">
    <property type="protein sequence ID" value="MDP0587732.1"/>
    <property type="molecule type" value="Genomic_DNA"/>
</dbReference>
<evidence type="ECO:0000256" key="6">
    <source>
        <dbReference type="ARBA" id="ARBA00022755"/>
    </source>
</evidence>
<comment type="pathway">
    <text evidence="1 13">Purine metabolism; IMP biosynthesis via de novo pathway; 5-amino-1-(5-phospho-D-ribosyl)imidazole-4-carboxamide from 5-amino-1-(5-phospho-D-ribosyl)imidazole-4-carboxylate: step 2/2.</text>
</comment>
<evidence type="ECO:0000256" key="2">
    <source>
        <dbReference type="ARBA" id="ARBA00004734"/>
    </source>
</evidence>
<dbReference type="FunFam" id="1.10.275.10:FF:000003">
    <property type="entry name" value="Adenylosuccinate lyase"/>
    <property type="match status" value="1"/>
</dbReference>
<dbReference type="Proteomes" id="UP001178148">
    <property type="component" value="Unassembled WGS sequence"/>
</dbReference>
<evidence type="ECO:0000256" key="9">
    <source>
        <dbReference type="ARBA" id="ARBA00025012"/>
    </source>
</evidence>
<dbReference type="Pfam" id="PF08328">
    <property type="entry name" value="ASL_C"/>
    <property type="match status" value="1"/>
</dbReference>
<comment type="function">
    <text evidence="9">Catalyzes two reactions in de novo purine nucleotide biosynthesis. Catalyzes the breakdown of 5-aminoimidazole- (N-succinylocarboxamide) ribotide (SAICAR or 2-[5-amino-1-(5-phospho-beta-D-ribosyl)imidazole-4-carboxamido]succinate) to 5-aminoimidazole-4-carboxamide ribotide (AICAR or 5-amino-1-(5-phospho-beta-D-ribosyl)imidazole-4-carboxamide) and fumarate, and of adenylosuccinate (ADS or N(6)-(1,2-dicarboxyethyl)-AMP) to adenosine monophosphate (AMP) and fumarate.</text>
</comment>
<dbReference type="Gene3D" id="1.10.40.30">
    <property type="entry name" value="Fumarase/aspartase (C-terminal domain)"/>
    <property type="match status" value="1"/>
</dbReference>
<keyword evidence="6 13" id="KW-0658">Purine biosynthesis</keyword>
<organism evidence="16 17">
    <name type="scientific">Candidatus Endonucleibacter bathymodioli</name>
    <dbReference type="NCBI Taxonomy" id="539814"/>
    <lineage>
        <taxon>Bacteria</taxon>
        <taxon>Pseudomonadati</taxon>
        <taxon>Pseudomonadota</taxon>
        <taxon>Gammaproteobacteria</taxon>
        <taxon>Oceanospirillales</taxon>
        <taxon>Endozoicomonadaceae</taxon>
        <taxon>Candidatus Endonucleibacter</taxon>
    </lineage>
</organism>
<reference evidence="16 17" key="1">
    <citation type="journal article" date="2023" name="bioRxiv">
        <title>An intranuclear bacterial parasite of deep-sea mussels expresses apoptosis inhibitors acquired from its host.</title>
        <authorList>
            <person name="Gonzalez Porras M.A."/>
            <person name="Assie A."/>
            <person name="Tietjen M."/>
            <person name="Violette M."/>
            <person name="Kleiner M."/>
            <person name="Gruber-Vodicka H."/>
            <person name="Dubilier N."/>
            <person name="Leisch N."/>
        </authorList>
    </citation>
    <scope>NUCLEOTIDE SEQUENCE [LARGE SCALE GENOMIC DNA]</scope>
    <source>
        <strain evidence="16">IAP13</strain>
    </source>
</reference>
<dbReference type="InterPro" id="IPR024083">
    <property type="entry name" value="Fumarase/histidase_N"/>
</dbReference>
<dbReference type="FunFam" id="1.20.200.10:FF:000004">
    <property type="entry name" value="Adenylosuccinate lyase"/>
    <property type="match status" value="1"/>
</dbReference>
<evidence type="ECO:0000259" key="14">
    <source>
        <dbReference type="Pfam" id="PF00206"/>
    </source>
</evidence>
<dbReference type="InterPro" id="IPR000362">
    <property type="entry name" value="Fumarate_lyase_fam"/>
</dbReference>
<evidence type="ECO:0000256" key="1">
    <source>
        <dbReference type="ARBA" id="ARBA00004706"/>
    </source>
</evidence>
<evidence type="ECO:0000256" key="4">
    <source>
        <dbReference type="ARBA" id="ARBA00012339"/>
    </source>
</evidence>
<comment type="caution">
    <text evidence="16">The sequence shown here is derived from an EMBL/GenBank/DDBJ whole genome shotgun (WGS) entry which is preliminary data.</text>
</comment>
<accession>A0AA90NJL5</accession>
<evidence type="ECO:0000313" key="16">
    <source>
        <dbReference type="EMBL" id="MDP0587732.1"/>
    </source>
</evidence>
<dbReference type="AlphaFoldDB" id="A0AA90NJL5"/>
<comment type="catalytic activity">
    <reaction evidence="8">
        <text>(2S)-2-[5-amino-1-(5-phospho-beta-D-ribosyl)imidazole-4-carboxamido]succinate = 5-amino-1-(5-phospho-beta-D-ribosyl)imidazole-4-carboxamide + fumarate</text>
        <dbReference type="Rhea" id="RHEA:23920"/>
        <dbReference type="ChEBI" id="CHEBI:29806"/>
        <dbReference type="ChEBI" id="CHEBI:58443"/>
        <dbReference type="ChEBI" id="CHEBI:58475"/>
        <dbReference type="EC" id="4.3.2.2"/>
    </reaction>
    <physiologicalReaction direction="left-to-right" evidence="8">
        <dbReference type="Rhea" id="RHEA:23921"/>
    </physiologicalReaction>
</comment>
<dbReference type="GO" id="GO:0006188">
    <property type="term" value="P:IMP biosynthetic process"/>
    <property type="evidence" value="ECO:0007669"/>
    <property type="project" value="InterPro"/>
</dbReference>
<evidence type="ECO:0000256" key="7">
    <source>
        <dbReference type="ARBA" id="ARBA00023239"/>
    </source>
</evidence>
<dbReference type="Pfam" id="PF00206">
    <property type="entry name" value="Lyase_1"/>
    <property type="match status" value="1"/>
</dbReference>
<evidence type="ECO:0000313" key="17">
    <source>
        <dbReference type="Proteomes" id="UP001178148"/>
    </source>
</evidence>
<dbReference type="EC" id="4.3.2.2" evidence="4 12"/>